<dbReference type="UniPathway" id="UPA00028">
    <property type="reaction ID" value="UER00005"/>
</dbReference>
<evidence type="ECO:0000313" key="9">
    <source>
        <dbReference type="EMBL" id="QNQ91026.1"/>
    </source>
</evidence>
<evidence type="ECO:0000256" key="3">
    <source>
        <dbReference type="ARBA" id="ARBA00012219"/>
    </source>
</evidence>
<dbReference type="SUPFAM" id="SSF52374">
    <property type="entry name" value="Nucleotidylyl transferase"/>
    <property type="match status" value="1"/>
</dbReference>
<accession>A0A7H0SR51</accession>
<organism evidence="9 10">
    <name type="scientific">Corynebacterium poyangense</name>
    <dbReference type="NCBI Taxonomy" id="2684405"/>
    <lineage>
        <taxon>Bacteria</taxon>
        <taxon>Bacillati</taxon>
        <taxon>Actinomycetota</taxon>
        <taxon>Actinomycetes</taxon>
        <taxon>Mycobacteriales</taxon>
        <taxon>Corynebacteriaceae</taxon>
        <taxon>Corynebacterium</taxon>
    </lineage>
</organism>
<keyword evidence="5" id="KW-0566">Pantothenate biosynthesis</keyword>
<dbReference type="AlphaFoldDB" id="A0A7H0SR51"/>
<evidence type="ECO:0000256" key="4">
    <source>
        <dbReference type="ARBA" id="ARBA00022598"/>
    </source>
</evidence>
<evidence type="ECO:0000256" key="7">
    <source>
        <dbReference type="ARBA" id="ARBA00022840"/>
    </source>
</evidence>
<keyword evidence="6" id="KW-0547">Nucleotide-binding</keyword>
<dbReference type="KEGG" id="cpoy:GP475_10595"/>
<name>A0A7H0SR51_9CORY</name>
<protein>
    <recommendedName>
        <fullName evidence="3">pantoate--beta-alanine ligase (AMP-forming)</fullName>
        <ecNumber evidence="3">6.3.2.1</ecNumber>
    </recommendedName>
</protein>
<evidence type="ECO:0000256" key="5">
    <source>
        <dbReference type="ARBA" id="ARBA00022655"/>
    </source>
</evidence>
<keyword evidence="4" id="KW-0436">Ligase</keyword>
<dbReference type="InterPro" id="IPR014729">
    <property type="entry name" value="Rossmann-like_a/b/a_fold"/>
</dbReference>
<dbReference type="Gene3D" id="3.40.50.620">
    <property type="entry name" value="HUPs"/>
    <property type="match status" value="1"/>
</dbReference>
<dbReference type="Pfam" id="PF02569">
    <property type="entry name" value="Pantoate_ligase"/>
    <property type="match status" value="1"/>
</dbReference>
<dbReference type="GO" id="GO:0005524">
    <property type="term" value="F:ATP binding"/>
    <property type="evidence" value="ECO:0007669"/>
    <property type="project" value="UniProtKB-KW"/>
</dbReference>
<evidence type="ECO:0000313" key="10">
    <source>
        <dbReference type="Proteomes" id="UP000516320"/>
    </source>
</evidence>
<dbReference type="PANTHER" id="PTHR21299">
    <property type="entry name" value="CYTIDYLATE KINASE/PANTOATE-BETA-ALANINE LIGASE"/>
    <property type="match status" value="1"/>
</dbReference>
<proteinExistence type="inferred from homology"/>
<comment type="catalytic activity">
    <reaction evidence="8">
        <text>(R)-pantoate + beta-alanine + ATP = (R)-pantothenate + AMP + diphosphate + H(+)</text>
        <dbReference type="Rhea" id="RHEA:10912"/>
        <dbReference type="ChEBI" id="CHEBI:15378"/>
        <dbReference type="ChEBI" id="CHEBI:15980"/>
        <dbReference type="ChEBI" id="CHEBI:29032"/>
        <dbReference type="ChEBI" id="CHEBI:30616"/>
        <dbReference type="ChEBI" id="CHEBI:33019"/>
        <dbReference type="ChEBI" id="CHEBI:57966"/>
        <dbReference type="ChEBI" id="CHEBI:456215"/>
        <dbReference type="EC" id="6.3.2.1"/>
    </reaction>
</comment>
<dbReference type="PANTHER" id="PTHR21299:SF1">
    <property type="entry name" value="PANTOATE--BETA-ALANINE LIGASE"/>
    <property type="match status" value="1"/>
</dbReference>
<dbReference type="InterPro" id="IPR042176">
    <property type="entry name" value="Pantoate_ligase_C"/>
</dbReference>
<dbReference type="Proteomes" id="UP000516320">
    <property type="component" value="Chromosome"/>
</dbReference>
<sequence>MVLAYRYACDVSDQQPTRPQSSRYTPGELQIHHSAADVAQVSRALRTTGRPIVVVPTGPELHPGNIELIRAAAALPRALIMVAMPDQSLEGDREAEITAILRREKAEILLLADPPALRTRVHSSLTTVDSAELCRLMWLMNATSCTDVVLGERDYELLIATQQMIADFVIPVRLHAIPVIRDHDGLAFSRLTQSLSQDVREEAVGLSAALTAAAFVADQGREHVLRVFADTIAACPHLKLHSVQLSRPTLDPLRDGDVEARLIAEVELSTGGRLRDSVGVVLVDRDREIAAAALEAAGLDPHLSAEEWAQIKELQSQVQQVKARREASQD</sequence>
<comment type="pathway">
    <text evidence="1">Cofactor biosynthesis; (R)-pantothenate biosynthesis; (R)-pantothenate from (R)-pantoate and beta-alanine: step 1/1.</text>
</comment>
<keyword evidence="10" id="KW-1185">Reference proteome</keyword>
<dbReference type="InterPro" id="IPR003721">
    <property type="entry name" value="Pantoate_ligase"/>
</dbReference>
<dbReference type="EC" id="6.3.2.1" evidence="3"/>
<evidence type="ECO:0000256" key="8">
    <source>
        <dbReference type="ARBA" id="ARBA00048258"/>
    </source>
</evidence>
<dbReference type="EMBL" id="CP046884">
    <property type="protein sequence ID" value="QNQ91026.1"/>
    <property type="molecule type" value="Genomic_DNA"/>
</dbReference>
<comment type="similarity">
    <text evidence="2">Belongs to the pantothenate synthetase family.</text>
</comment>
<gene>
    <name evidence="9" type="ORF">GP475_10595</name>
</gene>
<evidence type="ECO:0000256" key="2">
    <source>
        <dbReference type="ARBA" id="ARBA00009256"/>
    </source>
</evidence>
<evidence type="ECO:0000256" key="1">
    <source>
        <dbReference type="ARBA" id="ARBA00004990"/>
    </source>
</evidence>
<keyword evidence="7" id="KW-0067">ATP-binding</keyword>
<dbReference type="GO" id="GO:0015940">
    <property type="term" value="P:pantothenate biosynthetic process"/>
    <property type="evidence" value="ECO:0007669"/>
    <property type="project" value="UniProtKB-UniPathway"/>
</dbReference>
<dbReference type="GO" id="GO:0004592">
    <property type="term" value="F:pantoate-beta-alanine ligase activity"/>
    <property type="evidence" value="ECO:0007669"/>
    <property type="project" value="UniProtKB-EC"/>
</dbReference>
<evidence type="ECO:0000256" key="6">
    <source>
        <dbReference type="ARBA" id="ARBA00022741"/>
    </source>
</evidence>
<reference evidence="9 10" key="1">
    <citation type="submission" date="2019-12" db="EMBL/GenBank/DDBJ databases">
        <title>Corynebacterium sp. nov., isolated from feces of the Anser Albifrons in China.</title>
        <authorList>
            <person name="Liu Q."/>
        </authorList>
    </citation>
    <scope>NUCLEOTIDE SEQUENCE [LARGE SCALE GENOMIC DNA]</scope>
    <source>
        <strain evidence="9 10">4H37-19</strain>
    </source>
</reference>
<dbReference type="Gene3D" id="3.30.1300.10">
    <property type="entry name" value="Pantoate-beta-alanine ligase, C-terminal domain"/>
    <property type="match status" value="1"/>
</dbReference>